<evidence type="ECO:0000256" key="8">
    <source>
        <dbReference type="ARBA" id="ARBA00023136"/>
    </source>
</evidence>
<name>A0ABY3ZN36_9RHOB</name>
<dbReference type="PANTHER" id="PTHR30069">
    <property type="entry name" value="TONB-DEPENDENT OUTER MEMBRANE RECEPTOR"/>
    <property type="match status" value="1"/>
</dbReference>
<dbReference type="PANTHER" id="PTHR30069:SF41">
    <property type="entry name" value="HEME_HEMOPEXIN UTILIZATION PROTEIN C"/>
    <property type="match status" value="1"/>
</dbReference>
<keyword evidence="5 10" id="KW-0812">Transmembrane</keyword>
<dbReference type="RefSeq" id="WP_243261395.1">
    <property type="nucleotide sequence ID" value="NZ_CP085144.1"/>
</dbReference>
<evidence type="ECO:0000256" key="2">
    <source>
        <dbReference type="ARBA" id="ARBA00009810"/>
    </source>
</evidence>
<sequence>MKTTHAFACLAAGMIPAAGQAQSNSEEAFLGTIVLEMPSVPGMEEDTISVSSEGLALSNPADLSELFVAEPTIAVGSSIPMSQKVYVNGIEENNLAISIDGARQNNKVFHHNTTTLIDPALLKAARVDPGVAPADAGPGALGGALAYETKDASDLLAADETFGGRYKFEYDSNGDIFSNSLTLYGREGGFEYLGFAKVADGGLREDGNGDDIIGSGTDLLSGLGKLAYEAQTGDRVELSYERVVDDEIRPYRANIGTIFGGRPLPAERPYDLERTNIVLSYSDTTPTAMWNPTARLAYSGTELVNDETDLSTNSVTQGETVSLNGELSNRFELSWGELNTGLDFYADEADLDYLAIASGARETAREKLNNIGLFAQARMEPSSNARLSFGARADFQDFEGTDGSSQSESGLSGNISGEYDISNELTVSAGYSHVWGGLELAENYILNPAWDYSTSDIEEVTADNLYIAANYALGAWIVDGKIFATNIDNARAATWGGGPALSADVQSRGFELGLGTAWEDGFFRAGFARIDTEINGRSSDSYVGNYLTMPMGDFLTFQVAHRLNNGVLLGGDVQVAFDFDDTYDSDTGGRGAELDGYTIANVFAEYTPKRMDNLTLRAEVNNLFDEQYTSRATYGQEFVGEVEPLTEPGRSIRVSAEIVF</sequence>
<dbReference type="Pfam" id="PF00593">
    <property type="entry name" value="TonB_dep_Rec_b-barrel"/>
    <property type="match status" value="1"/>
</dbReference>
<evidence type="ECO:0000256" key="1">
    <source>
        <dbReference type="ARBA" id="ARBA00004571"/>
    </source>
</evidence>
<dbReference type="PROSITE" id="PS01156">
    <property type="entry name" value="TONB_DEPENDENT_REC_2"/>
    <property type="match status" value="1"/>
</dbReference>
<dbReference type="SUPFAM" id="SSF56935">
    <property type="entry name" value="Porins"/>
    <property type="match status" value="1"/>
</dbReference>
<evidence type="ECO:0000256" key="4">
    <source>
        <dbReference type="ARBA" id="ARBA00022452"/>
    </source>
</evidence>
<evidence type="ECO:0000256" key="12">
    <source>
        <dbReference type="RuleBase" id="RU003357"/>
    </source>
</evidence>
<evidence type="ECO:0000259" key="14">
    <source>
        <dbReference type="Pfam" id="PF07715"/>
    </source>
</evidence>
<evidence type="ECO:0000256" key="10">
    <source>
        <dbReference type="PROSITE-ProRule" id="PRU01360"/>
    </source>
</evidence>
<gene>
    <name evidence="15" type="primary">bhuA</name>
    <name evidence="15" type="ORF">DSM109990_02774</name>
</gene>
<keyword evidence="8 10" id="KW-0472">Membrane</keyword>
<keyword evidence="4 10" id="KW-1134">Transmembrane beta strand</keyword>
<feature type="short sequence motif" description="TonB C-terminal box" evidence="11">
    <location>
        <begin position="643"/>
        <end position="660"/>
    </location>
</feature>
<dbReference type="InterPro" id="IPR036942">
    <property type="entry name" value="Beta-barrel_TonB_sf"/>
</dbReference>
<evidence type="ECO:0000313" key="15">
    <source>
        <dbReference type="EMBL" id="UOA15927.1"/>
    </source>
</evidence>
<evidence type="ECO:0000256" key="11">
    <source>
        <dbReference type="PROSITE-ProRule" id="PRU10144"/>
    </source>
</evidence>
<dbReference type="EMBL" id="CP085144">
    <property type="protein sequence ID" value="UOA15927.1"/>
    <property type="molecule type" value="Genomic_DNA"/>
</dbReference>
<evidence type="ECO:0000256" key="9">
    <source>
        <dbReference type="ARBA" id="ARBA00023237"/>
    </source>
</evidence>
<reference evidence="16" key="1">
    <citation type="journal article" date="2022" name="Microorganisms">
        <title>Beyond the ABCs#Discovery of Three New Plasmid Types in Rhodobacterales (RepQ, RepY, RepW).</title>
        <authorList>
            <person name="Freese H.M."/>
            <person name="Ringel V."/>
            <person name="Overmann J."/>
            <person name="Petersen J."/>
        </authorList>
    </citation>
    <scope>NUCLEOTIDE SEQUENCE [LARGE SCALE GENOMIC DNA]</scope>
    <source>
        <strain evidence="16">DSM 109990</strain>
    </source>
</reference>
<comment type="similarity">
    <text evidence="2 10 12">Belongs to the TonB-dependent receptor family.</text>
</comment>
<evidence type="ECO:0000313" key="16">
    <source>
        <dbReference type="Proteomes" id="UP000831019"/>
    </source>
</evidence>
<feature type="domain" description="TonB-dependent receptor-like beta-barrel" evidence="13">
    <location>
        <begin position="252"/>
        <end position="623"/>
    </location>
</feature>
<dbReference type="InterPro" id="IPR000531">
    <property type="entry name" value="Beta-barrel_TonB"/>
</dbReference>
<keyword evidence="9 10" id="KW-0998">Cell outer membrane</keyword>
<evidence type="ECO:0000259" key="13">
    <source>
        <dbReference type="Pfam" id="PF00593"/>
    </source>
</evidence>
<dbReference type="InterPro" id="IPR037066">
    <property type="entry name" value="Plug_dom_sf"/>
</dbReference>
<protein>
    <submittedName>
        <fullName evidence="15">Heme transporter BhuA</fullName>
    </submittedName>
</protein>
<evidence type="ECO:0000256" key="5">
    <source>
        <dbReference type="ARBA" id="ARBA00022692"/>
    </source>
</evidence>
<evidence type="ECO:0000256" key="3">
    <source>
        <dbReference type="ARBA" id="ARBA00022448"/>
    </source>
</evidence>
<evidence type="ECO:0000256" key="7">
    <source>
        <dbReference type="ARBA" id="ARBA00023077"/>
    </source>
</evidence>
<evidence type="ECO:0000256" key="6">
    <source>
        <dbReference type="ARBA" id="ARBA00022729"/>
    </source>
</evidence>
<dbReference type="InterPro" id="IPR012910">
    <property type="entry name" value="Plug_dom"/>
</dbReference>
<keyword evidence="7 12" id="KW-0798">TonB box</keyword>
<dbReference type="InterPro" id="IPR010917">
    <property type="entry name" value="TonB_rcpt_CS"/>
</dbReference>
<keyword evidence="3 10" id="KW-0813">Transport</keyword>
<dbReference type="Pfam" id="PF07715">
    <property type="entry name" value="Plug"/>
    <property type="match status" value="1"/>
</dbReference>
<dbReference type="InterPro" id="IPR039426">
    <property type="entry name" value="TonB-dep_rcpt-like"/>
</dbReference>
<keyword evidence="6" id="KW-0732">Signal</keyword>
<accession>A0ABY3ZN36</accession>
<dbReference type="Proteomes" id="UP000831019">
    <property type="component" value="Chromosome"/>
</dbReference>
<proteinExistence type="inferred from homology"/>
<dbReference type="Gene3D" id="2.40.170.20">
    <property type="entry name" value="TonB-dependent receptor, beta-barrel domain"/>
    <property type="match status" value="1"/>
</dbReference>
<comment type="subcellular location">
    <subcellularLocation>
        <location evidence="1 10">Cell outer membrane</location>
        <topology evidence="1 10">Multi-pass membrane protein</topology>
    </subcellularLocation>
</comment>
<dbReference type="Gene3D" id="2.170.130.10">
    <property type="entry name" value="TonB-dependent receptor, plug domain"/>
    <property type="match status" value="1"/>
</dbReference>
<dbReference type="PROSITE" id="PS52016">
    <property type="entry name" value="TONB_DEPENDENT_REC_3"/>
    <property type="match status" value="1"/>
</dbReference>
<organism evidence="15 16">
    <name type="scientific">Sulfitobacter dubius</name>
    <dbReference type="NCBI Taxonomy" id="218673"/>
    <lineage>
        <taxon>Bacteria</taxon>
        <taxon>Pseudomonadati</taxon>
        <taxon>Pseudomonadota</taxon>
        <taxon>Alphaproteobacteria</taxon>
        <taxon>Rhodobacterales</taxon>
        <taxon>Roseobacteraceae</taxon>
        <taxon>Sulfitobacter</taxon>
    </lineage>
</organism>
<feature type="domain" description="TonB-dependent receptor plug" evidence="14">
    <location>
        <begin position="49"/>
        <end position="144"/>
    </location>
</feature>
<keyword evidence="16" id="KW-1185">Reference proteome</keyword>